<dbReference type="EMBL" id="JAFEUZ010000036">
    <property type="protein sequence ID" value="KAG5464398.1"/>
    <property type="molecule type" value="Genomic_DNA"/>
</dbReference>
<dbReference type="GeneID" id="92510742"/>
<dbReference type="Proteomes" id="UP000673552">
    <property type="component" value="Chromosome 36"/>
</dbReference>
<keyword evidence="2" id="KW-1185">Reference proteome</keyword>
<dbReference type="AlphaFoldDB" id="A0A836GUK4"/>
<dbReference type="KEGG" id="lmat:92510742"/>
<reference evidence="1 2" key="1">
    <citation type="submission" date="2021-03" db="EMBL/GenBank/DDBJ databases">
        <title>Leishmania (Mundinia) martiniquensis Genome sequencing and assembly.</title>
        <authorList>
            <person name="Almutairi H."/>
            <person name="Gatherer D."/>
        </authorList>
    </citation>
    <scope>NUCLEOTIDE SEQUENCE [LARGE SCALE GENOMIC DNA]</scope>
    <source>
        <strain evidence="1">LSCM1</strain>
    </source>
</reference>
<name>A0A836GUK4_9TRYP</name>
<proteinExistence type="predicted"/>
<accession>A0A836GUK4</accession>
<evidence type="ECO:0000313" key="2">
    <source>
        <dbReference type="Proteomes" id="UP000673552"/>
    </source>
</evidence>
<comment type="caution">
    <text evidence="1">The sequence shown here is derived from an EMBL/GenBank/DDBJ whole genome shotgun (WGS) entry which is preliminary data.</text>
</comment>
<sequence>MLKEAPPASPTASLPAGRVLARVCAALQQTEQACAELLILEELLSFLSVGAADLAQSSATMLGAEATEPSLRRDSADERTAEEHLLPQKQAELPQWDCEVCRNWCATPEAKNAFHSSGLSTAFSALERSVSDAAVLSISSKLQRVTDKVRQLSSILDTRVQYSRRKLLLLHARAQWTWEATSALHQVAHASLEREDARASKLPVATACVAPAMTPRKAQDAGESDVFPVVSDAIWWNVQAGLRGVLQRTIPYAASPAFGISDEVVVGRVELQQRRLLALLEEMTTCLVGDASAAD</sequence>
<evidence type="ECO:0000313" key="1">
    <source>
        <dbReference type="EMBL" id="KAG5464398.1"/>
    </source>
</evidence>
<gene>
    <name evidence="1" type="ORF">LSCM1_00582</name>
</gene>
<dbReference type="OrthoDB" id="265734at2759"/>
<protein>
    <submittedName>
        <fullName evidence="1">Uncharacterized protein</fullName>
    </submittedName>
</protein>
<dbReference type="RefSeq" id="XP_067174335.1">
    <property type="nucleotide sequence ID" value="XM_067318230.1"/>
</dbReference>
<dbReference type="SMR" id="A0A836GUK4"/>
<organism evidence="1 2">
    <name type="scientific">Leishmania martiniquensis</name>
    <dbReference type="NCBI Taxonomy" id="1580590"/>
    <lineage>
        <taxon>Eukaryota</taxon>
        <taxon>Discoba</taxon>
        <taxon>Euglenozoa</taxon>
        <taxon>Kinetoplastea</taxon>
        <taxon>Metakinetoplastina</taxon>
        <taxon>Trypanosomatida</taxon>
        <taxon>Trypanosomatidae</taxon>
        <taxon>Leishmaniinae</taxon>
        <taxon>Leishmania</taxon>
    </lineage>
</organism>